<keyword evidence="3" id="KW-1185">Reference proteome</keyword>
<evidence type="ECO:0000313" key="3">
    <source>
        <dbReference type="Proteomes" id="UP000543642"/>
    </source>
</evidence>
<dbReference type="InterPro" id="IPR022627">
    <property type="entry name" value="DUF3502"/>
</dbReference>
<organism evidence="2 3">
    <name type="scientific">Catenibacillus scindens</name>
    <dbReference type="NCBI Taxonomy" id="673271"/>
    <lineage>
        <taxon>Bacteria</taxon>
        <taxon>Bacillati</taxon>
        <taxon>Bacillota</taxon>
        <taxon>Clostridia</taxon>
        <taxon>Lachnospirales</taxon>
        <taxon>Lachnospiraceae</taxon>
        <taxon>Catenibacillus</taxon>
    </lineage>
</organism>
<reference evidence="2 3" key="1">
    <citation type="submission" date="2020-08" db="EMBL/GenBank/DDBJ databases">
        <title>Genomic Encyclopedia of Type Strains, Phase IV (KMG-IV): sequencing the most valuable type-strain genomes for metagenomic binning, comparative biology and taxonomic classification.</title>
        <authorList>
            <person name="Goeker M."/>
        </authorList>
    </citation>
    <scope>NUCLEOTIDE SEQUENCE [LARGE SCALE GENOMIC DNA]</scope>
    <source>
        <strain evidence="2 3">DSM 106146</strain>
    </source>
</reference>
<gene>
    <name evidence="2" type="ORF">HNP82_001131</name>
</gene>
<evidence type="ECO:0000259" key="1">
    <source>
        <dbReference type="Pfam" id="PF12010"/>
    </source>
</evidence>
<comment type="caution">
    <text evidence="2">The sequence shown here is derived from an EMBL/GenBank/DDBJ whole genome shotgun (WGS) entry which is preliminary data.</text>
</comment>
<sequence>MIRKSTINLLNFGIENEDYVILEDGRIDYPEGQDANSVGYSVNETWLFGNQYLSHVFVPLDADVREQSRQINDSEELSPLFGFTTDISDYSTEITGLTNAYNTYARGLHCGTMDVDEAINPSCI</sequence>
<dbReference type="Proteomes" id="UP000543642">
    <property type="component" value="Unassembled WGS sequence"/>
</dbReference>
<dbReference type="SUPFAM" id="SSF53850">
    <property type="entry name" value="Periplasmic binding protein-like II"/>
    <property type="match status" value="1"/>
</dbReference>
<accession>A0A7W8M566</accession>
<name>A0A7W8M566_9FIRM</name>
<protein>
    <recommendedName>
        <fullName evidence="1">DUF3502 domain-containing protein</fullName>
    </recommendedName>
</protein>
<dbReference type="AlphaFoldDB" id="A0A7W8M566"/>
<evidence type="ECO:0000313" key="2">
    <source>
        <dbReference type="EMBL" id="MBB5264026.1"/>
    </source>
</evidence>
<dbReference type="EMBL" id="JACHFW010000003">
    <property type="protein sequence ID" value="MBB5264026.1"/>
    <property type="molecule type" value="Genomic_DNA"/>
</dbReference>
<proteinExistence type="predicted"/>
<feature type="domain" description="DUF3502" evidence="1">
    <location>
        <begin position="79"/>
        <end position="119"/>
    </location>
</feature>
<dbReference type="RefSeq" id="WP_183772365.1">
    <property type="nucleotide sequence ID" value="NZ_JACHFW010000003.1"/>
</dbReference>
<dbReference type="Pfam" id="PF12010">
    <property type="entry name" value="DUF3502"/>
    <property type="match status" value="1"/>
</dbReference>